<dbReference type="CDD" id="cd22157">
    <property type="entry name" value="F-box_AtFBW1-like"/>
    <property type="match status" value="1"/>
</dbReference>
<evidence type="ECO:0000259" key="1">
    <source>
        <dbReference type="PROSITE" id="PS50181"/>
    </source>
</evidence>
<evidence type="ECO:0000313" key="2">
    <source>
        <dbReference type="EMBL" id="KAK9063593.1"/>
    </source>
</evidence>
<dbReference type="InterPro" id="IPR036047">
    <property type="entry name" value="F-box-like_dom_sf"/>
</dbReference>
<dbReference type="Pfam" id="PF00646">
    <property type="entry name" value="F-box"/>
    <property type="match status" value="1"/>
</dbReference>
<dbReference type="PANTHER" id="PTHR31672">
    <property type="entry name" value="BNACNNG10540D PROTEIN"/>
    <property type="match status" value="1"/>
</dbReference>
<comment type="caution">
    <text evidence="2">The sequence shown here is derived from an EMBL/GenBank/DDBJ whole genome shotgun (WGS) entry which is preliminary data.</text>
</comment>
<protein>
    <recommendedName>
        <fullName evidence="1">F-box domain-containing protein</fullName>
    </recommendedName>
</protein>
<accession>A0AAP0D2I1</accession>
<keyword evidence="3" id="KW-1185">Reference proteome</keyword>
<dbReference type="SMART" id="SM00256">
    <property type="entry name" value="FBOX"/>
    <property type="match status" value="1"/>
</dbReference>
<dbReference type="EMBL" id="JBCNJP010000018">
    <property type="protein sequence ID" value="KAK9063593.1"/>
    <property type="molecule type" value="Genomic_DNA"/>
</dbReference>
<dbReference type="PROSITE" id="PS50181">
    <property type="entry name" value="FBOX"/>
    <property type="match status" value="1"/>
</dbReference>
<proteinExistence type="predicted"/>
<dbReference type="InterPro" id="IPR001810">
    <property type="entry name" value="F-box_dom"/>
</dbReference>
<gene>
    <name evidence="2" type="ORF">SSX86_017464</name>
</gene>
<dbReference type="Proteomes" id="UP001408789">
    <property type="component" value="Unassembled WGS sequence"/>
</dbReference>
<sequence length="394" mass="44703">MFPENVIFEVLSRLPAKSITRCKCVCKEWLDIVSDPHFVRHHLSSKTRVALMIHESTDKGVRNLNAGALKWVEMERKYPQLDKFKKWRKERGESLTVHPVRSLDFTNRGEVGGVYQIGSVNGLVSYWAYRNFIYILNPVLEEYMTLPLPPVRVVVYDYYNVKTLGYGFGVSLTTGEYKVYTIGDTGGQWRRIIISTPNNLDFRGGQPGVYVNSHLYWLGDHGQIYGFDLTTEEMSELLFPNSPPPPAELGDKERMLGVLKGDLSFFFCSSSSSGGGGFEVWVMKEEEESNKWYKEIVIQEKDITTLLPKVWTPVCLIDGLNGTNSLLMLCDAGHENLVAYCLTTNKVLSRTPISWDIGVSSIMAFRPSFVKLDNFKSLGRESSCQGKKRKSSDR</sequence>
<dbReference type="PANTHER" id="PTHR31672:SF13">
    <property type="entry name" value="F-BOX PROTEIN CPR30-LIKE"/>
    <property type="match status" value="1"/>
</dbReference>
<dbReference type="InterPro" id="IPR017451">
    <property type="entry name" value="F-box-assoc_interact_dom"/>
</dbReference>
<name>A0AAP0D2I1_9ASTR</name>
<organism evidence="2 3">
    <name type="scientific">Deinandra increscens subsp. villosa</name>
    <dbReference type="NCBI Taxonomy" id="3103831"/>
    <lineage>
        <taxon>Eukaryota</taxon>
        <taxon>Viridiplantae</taxon>
        <taxon>Streptophyta</taxon>
        <taxon>Embryophyta</taxon>
        <taxon>Tracheophyta</taxon>
        <taxon>Spermatophyta</taxon>
        <taxon>Magnoliopsida</taxon>
        <taxon>eudicotyledons</taxon>
        <taxon>Gunneridae</taxon>
        <taxon>Pentapetalae</taxon>
        <taxon>asterids</taxon>
        <taxon>campanulids</taxon>
        <taxon>Asterales</taxon>
        <taxon>Asteraceae</taxon>
        <taxon>Asteroideae</taxon>
        <taxon>Heliantheae alliance</taxon>
        <taxon>Madieae</taxon>
        <taxon>Madiinae</taxon>
        <taxon>Deinandra</taxon>
    </lineage>
</organism>
<feature type="domain" description="F-box" evidence="1">
    <location>
        <begin position="1"/>
        <end position="42"/>
    </location>
</feature>
<dbReference type="InterPro" id="IPR050796">
    <property type="entry name" value="SCF_F-box_component"/>
</dbReference>
<dbReference type="NCBIfam" id="TIGR01640">
    <property type="entry name" value="F_box_assoc_1"/>
    <property type="match status" value="1"/>
</dbReference>
<dbReference type="InterPro" id="IPR013187">
    <property type="entry name" value="F-box-assoc_dom_typ3"/>
</dbReference>
<evidence type="ECO:0000313" key="3">
    <source>
        <dbReference type="Proteomes" id="UP001408789"/>
    </source>
</evidence>
<dbReference type="AlphaFoldDB" id="A0AAP0D2I1"/>
<dbReference type="Gene3D" id="1.20.1280.50">
    <property type="match status" value="1"/>
</dbReference>
<reference evidence="2 3" key="1">
    <citation type="submission" date="2024-04" db="EMBL/GenBank/DDBJ databases">
        <title>The reference genome of an endangered Asteraceae, Deinandra increscens subsp. villosa, native to the Central Coast of California.</title>
        <authorList>
            <person name="Guilliams M."/>
            <person name="Hasenstab-Lehman K."/>
            <person name="Meyer R."/>
            <person name="Mcevoy S."/>
        </authorList>
    </citation>
    <scope>NUCLEOTIDE SEQUENCE [LARGE SCALE GENOMIC DNA]</scope>
    <source>
        <tissue evidence="2">Leaf</tissue>
    </source>
</reference>
<dbReference type="SUPFAM" id="SSF81383">
    <property type="entry name" value="F-box domain"/>
    <property type="match status" value="1"/>
</dbReference>
<dbReference type="Pfam" id="PF08268">
    <property type="entry name" value="FBA_3"/>
    <property type="match status" value="1"/>
</dbReference>